<proteinExistence type="inferred from homology"/>
<reference evidence="9 10" key="1">
    <citation type="journal article" date="2004" name="Science">
        <title>The genome of the diatom Thalassiosira pseudonana: ecology, evolution, and metabolism.</title>
        <authorList>
            <person name="Armbrust E.V."/>
            <person name="Berges J.A."/>
            <person name="Bowler C."/>
            <person name="Green B.R."/>
            <person name="Martinez D."/>
            <person name="Putnam N.H."/>
            <person name="Zhou S."/>
            <person name="Allen A.E."/>
            <person name="Apt K.E."/>
            <person name="Bechner M."/>
            <person name="Brzezinski M.A."/>
            <person name="Chaal B.K."/>
            <person name="Chiovitti A."/>
            <person name="Davis A.K."/>
            <person name="Demarest M.S."/>
            <person name="Detter J.C."/>
            <person name="Glavina T."/>
            <person name="Goodstein D."/>
            <person name="Hadi M.Z."/>
            <person name="Hellsten U."/>
            <person name="Hildebrand M."/>
            <person name="Jenkins B.D."/>
            <person name="Jurka J."/>
            <person name="Kapitonov V.V."/>
            <person name="Kroger N."/>
            <person name="Lau W.W."/>
            <person name="Lane T.W."/>
            <person name="Larimer F.W."/>
            <person name="Lippmeier J.C."/>
            <person name="Lucas S."/>
            <person name="Medina M."/>
            <person name="Montsant A."/>
            <person name="Obornik M."/>
            <person name="Parker M.S."/>
            <person name="Palenik B."/>
            <person name="Pazour G.J."/>
            <person name="Richardson P.M."/>
            <person name="Rynearson T.A."/>
            <person name="Saito M.A."/>
            <person name="Schwartz D.C."/>
            <person name="Thamatrakoln K."/>
            <person name="Valentin K."/>
            <person name="Vardi A."/>
            <person name="Wilkerson F.P."/>
            <person name="Rokhsar D.S."/>
        </authorList>
    </citation>
    <scope>NUCLEOTIDE SEQUENCE [LARGE SCALE GENOMIC DNA]</scope>
    <source>
        <strain evidence="9 10">CCMP1335</strain>
    </source>
</reference>
<evidence type="ECO:0000256" key="6">
    <source>
        <dbReference type="ARBA" id="ARBA00023134"/>
    </source>
</evidence>
<dbReference type="Pfam" id="PF00071">
    <property type="entry name" value="Ras"/>
    <property type="match status" value="1"/>
</dbReference>
<dbReference type="KEGG" id="tps:THAPSDRAFT_669"/>
<evidence type="ECO:0000256" key="4">
    <source>
        <dbReference type="ARBA" id="ARBA00022741"/>
    </source>
</evidence>
<comment type="similarity">
    <text evidence="2 8">Belongs to the small GTPase superfamily. Ran family.</text>
</comment>
<dbReference type="EMBL" id="CM000646">
    <property type="protein sequence ID" value="EED89912.1"/>
    <property type="molecule type" value="Genomic_DNA"/>
</dbReference>
<protein>
    <recommendedName>
        <fullName evidence="8">GTP-binding nuclear protein</fullName>
    </recommendedName>
</protein>
<dbReference type="STRING" id="35128.B8C9T2"/>
<evidence type="ECO:0000256" key="1">
    <source>
        <dbReference type="ARBA" id="ARBA00004123"/>
    </source>
</evidence>
<keyword evidence="4 8" id="KW-0547">Nucleotide-binding</keyword>
<dbReference type="SMART" id="SM00176">
    <property type="entry name" value="RAN"/>
    <property type="match status" value="1"/>
</dbReference>
<sequence length="215" mass="23782">MGVNTKEFKIAICGDGGVGKTSLIHKLITQDFNAHYVPTQGADVKSIIVPTNQGYCIKFNCWDIAGVDKFGTLRDGFFIGSSGCIVLYDALSRSTHKSLPTWYRDFTRVCQGAPVVIACNKVEKSDDRKVGPKKIGRFLRQNSLPHSNMSVKTGYGIKLPFLHLARKLTGDDSLEFINSPALQPPPEVVEPDNDVENVALSSNQQMQRSRKLLIR</sequence>
<dbReference type="PANTHER" id="PTHR24071:SF0">
    <property type="entry name" value="GTP-BINDING NUCLEAR PROTEIN RAN"/>
    <property type="match status" value="1"/>
</dbReference>
<dbReference type="OMA" id="EFKIAIC"/>
<accession>B8C9T2</accession>
<name>B8C9T2_THAPS</name>
<evidence type="ECO:0000256" key="7">
    <source>
        <dbReference type="ARBA" id="ARBA00023242"/>
    </source>
</evidence>
<dbReference type="GO" id="GO:0006606">
    <property type="term" value="P:protein import into nucleus"/>
    <property type="evidence" value="ECO:0000318"/>
    <property type="project" value="GO_Central"/>
</dbReference>
<dbReference type="FunFam" id="3.40.50.300:FF:003291">
    <property type="entry name" value="RAN small monomeric GTPase (Ran)"/>
    <property type="match status" value="1"/>
</dbReference>
<dbReference type="Gene3D" id="3.40.50.300">
    <property type="entry name" value="P-loop containing nucleotide triphosphate hydrolases"/>
    <property type="match status" value="1"/>
</dbReference>
<dbReference type="SUPFAM" id="SSF52540">
    <property type="entry name" value="P-loop containing nucleoside triphosphate hydrolases"/>
    <property type="match status" value="1"/>
</dbReference>
<evidence type="ECO:0000313" key="10">
    <source>
        <dbReference type="Proteomes" id="UP000001449"/>
    </source>
</evidence>
<dbReference type="GO" id="GO:0005634">
    <property type="term" value="C:nucleus"/>
    <property type="evidence" value="ECO:0000318"/>
    <property type="project" value="GO_Central"/>
</dbReference>
<reference evidence="9 10" key="2">
    <citation type="journal article" date="2008" name="Nature">
        <title>The Phaeodactylum genome reveals the evolutionary history of diatom genomes.</title>
        <authorList>
            <person name="Bowler C."/>
            <person name="Allen A.E."/>
            <person name="Badger J.H."/>
            <person name="Grimwood J."/>
            <person name="Jabbari K."/>
            <person name="Kuo A."/>
            <person name="Maheswari U."/>
            <person name="Martens C."/>
            <person name="Maumus F."/>
            <person name="Otillar R.P."/>
            <person name="Rayko E."/>
            <person name="Salamov A."/>
            <person name="Vandepoele K."/>
            <person name="Beszteri B."/>
            <person name="Gruber A."/>
            <person name="Heijde M."/>
            <person name="Katinka M."/>
            <person name="Mock T."/>
            <person name="Valentin K."/>
            <person name="Verret F."/>
            <person name="Berges J.A."/>
            <person name="Brownlee C."/>
            <person name="Cadoret J.P."/>
            <person name="Chiovitti A."/>
            <person name="Choi C.J."/>
            <person name="Coesel S."/>
            <person name="De Martino A."/>
            <person name="Detter J.C."/>
            <person name="Durkin C."/>
            <person name="Falciatore A."/>
            <person name="Fournet J."/>
            <person name="Haruta M."/>
            <person name="Huysman M.J."/>
            <person name="Jenkins B.D."/>
            <person name="Jiroutova K."/>
            <person name="Jorgensen R.E."/>
            <person name="Joubert Y."/>
            <person name="Kaplan A."/>
            <person name="Kroger N."/>
            <person name="Kroth P.G."/>
            <person name="La Roche J."/>
            <person name="Lindquist E."/>
            <person name="Lommer M."/>
            <person name="Martin-Jezequel V."/>
            <person name="Lopez P.J."/>
            <person name="Lucas S."/>
            <person name="Mangogna M."/>
            <person name="McGinnis K."/>
            <person name="Medlin L.K."/>
            <person name="Montsant A."/>
            <person name="Oudot-Le Secq M.P."/>
            <person name="Napoli C."/>
            <person name="Obornik M."/>
            <person name="Parker M.S."/>
            <person name="Petit J.L."/>
            <person name="Porcel B.M."/>
            <person name="Poulsen N."/>
            <person name="Robison M."/>
            <person name="Rychlewski L."/>
            <person name="Rynearson T.A."/>
            <person name="Schmutz J."/>
            <person name="Shapiro H."/>
            <person name="Siaut M."/>
            <person name="Stanley M."/>
            <person name="Sussman M.R."/>
            <person name="Taylor A.R."/>
            <person name="Vardi A."/>
            <person name="von Dassow P."/>
            <person name="Vyverman W."/>
            <person name="Willis A."/>
            <person name="Wyrwicz L.S."/>
            <person name="Rokhsar D.S."/>
            <person name="Weissenbach J."/>
            <person name="Armbrust E.V."/>
            <person name="Green B.R."/>
            <person name="Van de Peer Y."/>
            <person name="Grigoriev I.V."/>
        </authorList>
    </citation>
    <scope>NUCLEOTIDE SEQUENCE [LARGE SCALE GENOMIC DNA]</scope>
    <source>
        <strain evidence="9 10">CCMP1335</strain>
    </source>
</reference>
<dbReference type="GeneID" id="7450753"/>
<dbReference type="PROSITE" id="PS51419">
    <property type="entry name" value="RAB"/>
    <property type="match status" value="1"/>
</dbReference>
<evidence type="ECO:0000256" key="8">
    <source>
        <dbReference type="RuleBase" id="RU363057"/>
    </source>
</evidence>
<dbReference type="GO" id="GO:0000054">
    <property type="term" value="P:ribosomal subunit export from nucleus"/>
    <property type="evidence" value="ECO:0000318"/>
    <property type="project" value="GO_Central"/>
</dbReference>
<dbReference type="NCBIfam" id="TIGR00231">
    <property type="entry name" value="small_GTP"/>
    <property type="match status" value="1"/>
</dbReference>
<dbReference type="PANTHER" id="PTHR24071">
    <property type="entry name" value="RAN GTPASE"/>
    <property type="match status" value="1"/>
</dbReference>
<keyword evidence="10" id="KW-1185">Reference proteome</keyword>
<dbReference type="PROSITE" id="PS51418">
    <property type="entry name" value="RAN"/>
    <property type="match status" value="1"/>
</dbReference>
<dbReference type="PaxDb" id="35128-Thaps669"/>
<evidence type="ECO:0000256" key="3">
    <source>
        <dbReference type="ARBA" id="ARBA00022448"/>
    </source>
</evidence>
<dbReference type="PRINTS" id="PR00627">
    <property type="entry name" value="GTPRANTC4"/>
</dbReference>
<comment type="function">
    <text evidence="8">GTP-binding protein involved in nucleocytoplasmic transport. Required for the import of protein into the nucleus and also for RNA export. Involved in chromatin condensation and control of cell cycle.</text>
</comment>
<dbReference type="SMART" id="SM00173">
    <property type="entry name" value="RAS"/>
    <property type="match status" value="1"/>
</dbReference>
<dbReference type="InParanoid" id="B8C9T2"/>
<keyword evidence="5 8" id="KW-0653">Protein transport</keyword>
<dbReference type="GO" id="GO:0003924">
    <property type="term" value="F:GTPase activity"/>
    <property type="evidence" value="ECO:0000318"/>
    <property type="project" value="GO_Central"/>
</dbReference>
<organism evidence="9 10">
    <name type="scientific">Thalassiosira pseudonana</name>
    <name type="common">Marine diatom</name>
    <name type="synonym">Cyclotella nana</name>
    <dbReference type="NCBI Taxonomy" id="35128"/>
    <lineage>
        <taxon>Eukaryota</taxon>
        <taxon>Sar</taxon>
        <taxon>Stramenopiles</taxon>
        <taxon>Ochrophyta</taxon>
        <taxon>Bacillariophyta</taxon>
        <taxon>Coscinodiscophyceae</taxon>
        <taxon>Thalassiosirophycidae</taxon>
        <taxon>Thalassiosirales</taxon>
        <taxon>Thalassiosiraceae</taxon>
        <taxon>Thalassiosira</taxon>
    </lineage>
</organism>
<evidence type="ECO:0000256" key="2">
    <source>
        <dbReference type="ARBA" id="ARBA00008028"/>
    </source>
</evidence>
<dbReference type="InterPro" id="IPR027417">
    <property type="entry name" value="P-loop_NTPase"/>
</dbReference>
<evidence type="ECO:0000313" key="9">
    <source>
        <dbReference type="EMBL" id="EED89912.1"/>
    </source>
</evidence>
<dbReference type="InterPro" id="IPR001806">
    <property type="entry name" value="Small_GTPase"/>
</dbReference>
<gene>
    <name evidence="9" type="ORF">THAPSDRAFT_669</name>
</gene>
<keyword evidence="6 8" id="KW-0342">GTP-binding</keyword>
<evidence type="ECO:0000256" key="5">
    <source>
        <dbReference type="ARBA" id="ARBA00022927"/>
    </source>
</evidence>
<dbReference type="RefSeq" id="XP_002292716.1">
    <property type="nucleotide sequence ID" value="XM_002292680.1"/>
</dbReference>
<dbReference type="HOGENOM" id="CLU_041217_13_0_1"/>
<dbReference type="InterPro" id="IPR002041">
    <property type="entry name" value="Ran_GTPase"/>
</dbReference>
<keyword evidence="3 8" id="KW-0813">Transport</keyword>
<dbReference type="AlphaFoldDB" id="B8C9T2"/>
<dbReference type="Proteomes" id="UP000001449">
    <property type="component" value="Chromosome 10"/>
</dbReference>
<dbReference type="eggNOG" id="KOG0096">
    <property type="taxonomic scope" value="Eukaryota"/>
</dbReference>
<dbReference type="InterPro" id="IPR005225">
    <property type="entry name" value="Small_GTP-bd"/>
</dbReference>
<dbReference type="GO" id="GO:0005525">
    <property type="term" value="F:GTP binding"/>
    <property type="evidence" value="ECO:0007669"/>
    <property type="project" value="UniProtKB-KW"/>
</dbReference>
<dbReference type="GO" id="GO:0005737">
    <property type="term" value="C:cytoplasm"/>
    <property type="evidence" value="ECO:0000318"/>
    <property type="project" value="GO_Central"/>
</dbReference>
<comment type="subcellular location">
    <subcellularLocation>
        <location evidence="1 8">Nucleus</location>
    </subcellularLocation>
</comment>
<keyword evidence="7 8" id="KW-0539">Nucleus</keyword>
<dbReference type="SMART" id="SM00175">
    <property type="entry name" value="RAB"/>
    <property type="match status" value="1"/>
</dbReference>